<feature type="domain" description="Deacetylase PdaC" evidence="1">
    <location>
        <begin position="30"/>
        <end position="126"/>
    </location>
</feature>
<protein>
    <submittedName>
        <fullName evidence="2">DUF4163 domain-containing protein</fullName>
    </submittedName>
</protein>
<dbReference type="InterPro" id="IPR025303">
    <property type="entry name" value="PdaC"/>
</dbReference>
<dbReference type="PROSITE" id="PS51257">
    <property type="entry name" value="PROKAR_LIPOPROTEIN"/>
    <property type="match status" value="1"/>
</dbReference>
<dbReference type="Proteomes" id="UP000646484">
    <property type="component" value="Unassembled WGS sequence"/>
</dbReference>
<accession>A0ABR7D2Q8</accession>
<keyword evidence="3" id="KW-1185">Reference proteome</keyword>
<evidence type="ECO:0000259" key="1">
    <source>
        <dbReference type="Pfam" id="PF13739"/>
    </source>
</evidence>
<sequence length="223" mass="25000">MKFLILIGIVFSVLTGCQTENINVQKEQENDNTEIWEIQISKPVFSSTDPQKCKVVNDRVAALIDSLKNDFKVQVKAYNQAFDTIPDAEPMRPLEMFVEDSVFMANSNYISLRLKVYISLGGANGETKYYALNYDLKNGKFLSKGDILDLKQANEINRVLKQEFKNPDECFSEQPTVNTCSALNFTGKKLCFTYGKYVLGAGACGDAIINVDCSKLNNCLLIK</sequence>
<organism evidence="2 3">
    <name type="scientific">Butyricimonas hominis</name>
    <dbReference type="NCBI Taxonomy" id="2763032"/>
    <lineage>
        <taxon>Bacteria</taxon>
        <taxon>Pseudomonadati</taxon>
        <taxon>Bacteroidota</taxon>
        <taxon>Bacteroidia</taxon>
        <taxon>Bacteroidales</taxon>
        <taxon>Odoribacteraceae</taxon>
        <taxon>Butyricimonas</taxon>
    </lineage>
</organism>
<evidence type="ECO:0000313" key="2">
    <source>
        <dbReference type="EMBL" id="MBC5622047.1"/>
    </source>
</evidence>
<evidence type="ECO:0000313" key="3">
    <source>
        <dbReference type="Proteomes" id="UP000646484"/>
    </source>
</evidence>
<dbReference type="EMBL" id="JACOOH010000005">
    <property type="protein sequence ID" value="MBC5622047.1"/>
    <property type="molecule type" value="Genomic_DNA"/>
</dbReference>
<dbReference type="Pfam" id="PF13739">
    <property type="entry name" value="PdaC"/>
    <property type="match status" value="1"/>
</dbReference>
<gene>
    <name evidence="2" type="ORF">H8S64_13140</name>
</gene>
<comment type="caution">
    <text evidence="2">The sequence shown here is derived from an EMBL/GenBank/DDBJ whole genome shotgun (WGS) entry which is preliminary data.</text>
</comment>
<name>A0ABR7D2Q8_9BACT</name>
<proteinExistence type="predicted"/>
<dbReference type="Gene3D" id="3.30.565.40">
    <property type="entry name" value="Fervidobacterium nodosum Rt17-B1 like"/>
    <property type="match status" value="1"/>
</dbReference>
<dbReference type="RefSeq" id="WP_176555117.1">
    <property type="nucleotide sequence ID" value="NZ_JACOOH010000005.1"/>
</dbReference>
<reference evidence="2 3" key="1">
    <citation type="submission" date="2020-08" db="EMBL/GenBank/DDBJ databases">
        <title>Genome public.</title>
        <authorList>
            <person name="Liu C."/>
            <person name="Sun Q."/>
        </authorList>
    </citation>
    <scope>NUCLEOTIDE SEQUENCE [LARGE SCALE GENOMIC DNA]</scope>
    <source>
        <strain evidence="2 3">NSJ-56</strain>
    </source>
</reference>